<accession>A0A194UXD0</accession>
<name>A0A194UXD0_CYTMA</name>
<keyword evidence="2" id="KW-1185">Reference proteome</keyword>
<reference evidence="2" key="1">
    <citation type="submission" date="2014-12" db="EMBL/GenBank/DDBJ databases">
        <title>Genome Sequence of Valsa Canker Pathogens Uncovers a Specific Adaption of Colonization on Woody Bark.</title>
        <authorList>
            <person name="Yin Z."/>
            <person name="Liu H."/>
            <person name="Gao X."/>
            <person name="Li Z."/>
            <person name="Song N."/>
            <person name="Ke X."/>
            <person name="Dai Q."/>
            <person name="Wu Y."/>
            <person name="Sun Y."/>
            <person name="Xu J.-R."/>
            <person name="Kang Z.K."/>
            <person name="Wang L."/>
            <person name="Huang L."/>
        </authorList>
    </citation>
    <scope>NUCLEOTIDE SEQUENCE [LARGE SCALE GENOMIC DNA]</scope>
    <source>
        <strain evidence="2">SXYL134</strain>
    </source>
</reference>
<gene>
    <name evidence="1" type="ORF">VP1G_03749</name>
</gene>
<organism evidence="1 2">
    <name type="scientific">Cytospora mali</name>
    <name type="common">Apple Valsa canker fungus</name>
    <name type="synonym">Valsa mali</name>
    <dbReference type="NCBI Taxonomy" id="578113"/>
    <lineage>
        <taxon>Eukaryota</taxon>
        <taxon>Fungi</taxon>
        <taxon>Dikarya</taxon>
        <taxon>Ascomycota</taxon>
        <taxon>Pezizomycotina</taxon>
        <taxon>Sordariomycetes</taxon>
        <taxon>Sordariomycetidae</taxon>
        <taxon>Diaporthales</taxon>
        <taxon>Cytosporaceae</taxon>
        <taxon>Cytospora</taxon>
    </lineage>
</organism>
<evidence type="ECO:0000313" key="1">
    <source>
        <dbReference type="EMBL" id="KUI56308.1"/>
    </source>
</evidence>
<dbReference type="OrthoDB" id="3513679at2759"/>
<dbReference type="AlphaFoldDB" id="A0A194UXD0"/>
<proteinExistence type="predicted"/>
<dbReference type="EMBL" id="KN714688">
    <property type="protein sequence ID" value="KUI56308.1"/>
    <property type="molecule type" value="Genomic_DNA"/>
</dbReference>
<sequence length="322" mass="36262">MSLEEASDHCNRVAPFYILRNEAIAFGIECPGLVGLLINDLLYYVFRKWSRPYRSEIEYGRFLAKVIVPLPSRLPEETQPKDMVALVKGLNASVCAGVENTQNAARALNIYARKTKLYGLAGRLAGWIEYERSRAQIIRDKNNFILQPLFRAVAIAIRVVHYDPKVIIGRMPVLIVRTGIEDGLGAPINFDSIAPHLRMVVLSRAKGVISAVETDLETAVGFLMDLEQREIAAFGLRPDPLETTRDLQSGCLESRESLLRTAKELGWNKEMGPLEGPSSNWVDMERYPTWSGRGFDSYSMYQQTFKLVRRNSKEVRGRGNPG</sequence>
<dbReference type="Proteomes" id="UP000078576">
    <property type="component" value="Unassembled WGS sequence"/>
</dbReference>
<evidence type="ECO:0000313" key="2">
    <source>
        <dbReference type="Proteomes" id="UP000078576"/>
    </source>
</evidence>
<protein>
    <submittedName>
        <fullName evidence="1">Uncharacterized protein</fullName>
    </submittedName>
</protein>